<dbReference type="Proteomes" id="UP000179807">
    <property type="component" value="Unassembled WGS sequence"/>
</dbReference>
<name>A0A1J4J2L8_9EUKA</name>
<evidence type="ECO:0000313" key="2">
    <source>
        <dbReference type="Proteomes" id="UP000179807"/>
    </source>
</evidence>
<reference evidence="1" key="1">
    <citation type="submission" date="2016-10" db="EMBL/GenBank/DDBJ databases">
        <authorList>
            <person name="Benchimol M."/>
            <person name="Almeida L.G."/>
            <person name="Vasconcelos A.T."/>
            <person name="Perreira-Neves A."/>
            <person name="Rosa I.A."/>
            <person name="Tasca T."/>
            <person name="Bogo M.R."/>
            <person name="de Souza W."/>
        </authorList>
    </citation>
    <scope>NUCLEOTIDE SEQUENCE [LARGE SCALE GENOMIC DNA]</scope>
    <source>
        <strain evidence="1">K</strain>
    </source>
</reference>
<proteinExistence type="predicted"/>
<gene>
    <name evidence="1" type="ORF">TRFO_12168</name>
</gene>
<comment type="caution">
    <text evidence="1">The sequence shown here is derived from an EMBL/GenBank/DDBJ whole genome shotgun (WGS) entry which is preliminary data.</text>
</comment>
<keyword evidence="2" id="KW-1185">Reference proteome</keyword>
<dbReference type="GeneID" id="94831178"/>
<dbReference type="AlphaFoldDB" id="A0A1J4J2L8"/>
<dbReference type="VEuPathDB" id="TrichDB:TRFO_12168"/>
<protein>
    <submittedName>
        <fullName evidence="1">Uncharacterized protein</fullName>
    </submittedName>
</protein>
<accession>A0A1J4J2L8</accession>
<dbReference type="EMBL" id="MLAK01001448">
    <property type="protein sequence ID" value="OHS92977.1"/>
    <property type="molecule type" value="Genomic_DNA"/>
</dbReference>
<sequence length="143" mass="16049">MIDDTGRSAIVEKISSIKNNSMIFVESIGMKLESVFPDFSAVYPDPPIDKVPQKYTLPKYIEIVRTVLSDFSQLESCLNRINTKNLNKVPPGEQAQVEKYTVQSLFTEDGGFSPVFMAVAKRMHIDIPENTNLGPSINPKNRK</sequence>
<dbReference type="RefSeq" id="XP_068346114.1">
    <property type="nucleotide sequence ID" value="XM_068496474.1"/>
</dbReference>
<organism evidence="1 2">
    <name type="scientific">Tritrichomonas foetus</name>
    <dbReference type="NCBI Taxonomy" id="1144522"/>
    <lineage>
        <taxon>Eukaryota</taxon>
        <taxon>Metamonada</taxon>
        <taxon>Parabasalia</taxon>
        <taxon>Tritrichomonadida</taxon>
        <taxon>Tritrichomonadidae</taxon>
        <taxon>Tritrichomonas</taxon>
    </lineage>
</organism>
<evidence type="ECO:0000313" key="1">
    <source>
        <dbReference type="EMBL" id="OHS92977.1"/>
    </source>
</evidence>